<dbReference type="InterPro" id="IPR012675">
    <property type="entry name" value="Beta-grasp_dom_sf"/>
</dbReference>
<gene>
    <name evidence="3" type="ORF">A3F84_11960</name>
</gene>
<feature type="region of interest" description="Disordered" evidence="1">
    <location>
        <begin position="99"/>
        <end position="140"/>
    </location>
</feature>
<feature type="domain" description="Ubiquitin Mut7-C" evidence="2">
    <location>
        <begin position="26"/>
        <end position="98"/>
    </location>
</feature>
<dbReference type="InterPro" id="IPR027798">
    <property type="entry name" value="Ub_Mut7C"/>
</dbReference>
<dbReference type="SUPFAM" id="SSF54285">
    <property type="entry name" value="MoaD/ThiS"/>
    <property type="match status" value="1"/>
</dbReference>
<name>A0A1F6CLR0_HANXR</name>
<evidence type="ECO:0000259" key="2">
    <source>
        <dbReference type="Pfam" id="PF14451"/>
    </source>
</evidence>
<dbReference type="EMBL" id="MFKF01000212">
    <property type="protein sequence ID" value="OGG50166.1"/>
    <property type="molecule type" value="Genomic_DNA"/>
</dbReference>
<sequence>MGKVLRGRQGALKVESRKSKVRNNMDIEVRLFATLAKYLPPGSDGRQAWLTVAEGTTAGEVLDRLGIPRQGAKLIFIDSVHRKSDTALRSGNVLSVFPPIAGGQGDGPGTAPGARPAAQEGQAAKAPGGGIPGGGSPPPS</sequence>
<dbReference type="InterPro" id="IPR016155">
    <property type="entry name" value="Mopterin_synth/thiamin_S_b"/>
</dbReference>
<evidence type="ECO:0000256" key="1">
    <source>
        <dbReference type="SAM" id="MobiDB-lite"/>
    </source>
</evidence>
<dbReference type="CDD" id="cd17040">
    <property type="entry name" value="Ubl_MoaD_like"/>
    <property type="match status" value="1"/>
</dbReference>
<proteinExistence type="predicted"/>
<evidence type="ECO:0000313" key="4">
    <source>
        <dbReference type="Proteomes" id="UP000178606"/>
    </source>
</evidence>
<dbReference type="Gene3D" id="3.10.20.30">
    <property type="match status" value="1"/>
</dbReference>
<dbReference type="Proteomes" id="UP000178606">
    <property type="component" value="Unassembled WGS sequence"/>
</dbReference>
<protein>
    <recommendedName>
        <fullName evidence="2">Ubiquitin Mut7-C domain-containing protein</fullName>
    </recommendedName>
</protein>
<dbReference type="Pfam" id="PF14451">
    <property type="entry name" value="Ub-Mut7C"/>
    <property type="match status" value="1"/>
</dbReference>
<organism evidence="3 4">
    <name type="scientific">Handelsmanbacteria sp. (strain RIFCSPLOWO2_12_FULL_64_10)</name>
    <dbReference type="NCBI Taxonomy" id="1817868"/>
    <lineage>
        <taxon>Bacteria</taxon>
        <taxon>Candidatus Handelsmaniibacteriota</taxon>
    </lineage>
</organism>
<accession>A0A1F6CLR0</accession>
<comment type="caution">
    <text evidence="3">The sequence shown here is derived from an EMBL/GenBank/DDBJ whole genome shotgun (WGS) entry which is preliminary data.</text>
</comment>
<dbReference type="AlphaFoldDB" id="A0A1F6CLR0"/>
<reference evidence="3 4" key="1">
    <citation type="journal article" date="2016" name="Nat. Commun.">
        <title>Thousands of microbial genomes shed light on interconnected biogeochemical processes in an aquifer system.</title>
        <authorList>
            <person name="Anantharaman K."/>
            <person name="Brown C.T."/>
            <person name="Hug L.A."/>
            <person name="Sharon I."/>
            <person name="Castelle C.J."/>
            <person name="Probst A.J."/>
            <person name="Thomas B.C."/>
            <person name="Singh A."/>
            <person name="Wilkins M.J."/>
            <person name="Karaoz U."/>
            <person name="Brodie E.L."/>
            <person name="Williams K.H."/>
            <person name="Hubbard S.S."/>
            <person name="Banfield J.F."/>
        </authorList>
    </citation>
    <scope>NUCLEOTIDE SEQUENCE [LARGE SCALE GENOMIC DNA]</scope>
    <source>
        <strain evidence="4">RIFCSPLOWO2_12_FULL_64_10</strain>
    </source>
</reference>
<evidence type="ECO:0000313" key="3">
    <source>
        <dbReference type="EMBL" id="OGG50166.1"/>
    </source>
</evidence>